<feature type="compositionally biased region" description="Basic and acidic residues" evidence="1">
    <location>
        <begin position="99"/>
        <end position="128"/>
    </location>
</feature>
<name>A0A8H4SRN1_9HYPO</name>
<feature type="region of interest" description="Disordered" evidence="1">
    <location>
        <begin position="99"/>
        <end position="140"/>
    </location>
</feature>
<gene>
    <name evidence="2" type="ORF">FGADI_12820</name>
</gene>
<dbReference type="EMBL" id="JABFAI010000448">
    <property type="protein sequence ID" value="KAF4944277.1"/>
    <property type="molecule type" value="Genomic_DNA"/>
</dbReference>
<dbReference type="Proteomes" id="UP000604273">
    <property type="component" value="Unassembled WGS sequence"/>
</dbReference>
<dbReference type="OrthoDB" id="5014934at2759"/>
<accession>A0A8H4SRN1</accession>
<sequence>MHEPTIQIITRPPEPLDAEPKPEPQVVWRDKNGKIYFRNNPTLPVLRYPNSKAVGKPDDDLDDPDKYKSCTRECLVALPNEEIEKEIRDLELDIEKDFESPEAKPSIDTELAKLDKKANRPSQKAEKSSKKKNNKTKETLDDLLKERDELTMEKIELRQERTALVKALKVKKAEKIKAETPANTTAKTIAEMKKLSEFISVRTKRYNKYDAPLSEKMTEEDLKYTIEKMYRHLPNSFVDWEYEEDVDVCRVLDLPCYGRRYGKGIEDHLHGIEHMAFDRSMKGRVPLCVQHNRLKREIENGLSYQEGLLAELSVDPYSY</sequence>
<keyword evidence="3" id="KW-1185">Reference proteome</keyword>
<organism evidence="2 3">
    <name type="scientific">Fusarium gaditjirri</name>
    <dbReference type="NCBI Taxonomy" id="282569"/>
    <lineage>
        <taxon>Eukaryota</taxon>
        <taxon>Fungi</taxon>
        <taxon>Dikarya</taxon>
        <taxon>Ascomycota</taxon>
        <taxon>Pezizomycotina</taxon>
        <taxon>Sordariomycetes</taxon>
        <taxon>Hypocreomycetidae</taxon>
        <taxon>Hypocreales</taxon>
        <taxon>Nectriaceae</taxon>
        <taxon>Fusarium</taxon>
        <taxon>Fusarium nisikadoi species complex</taxon>
    </lineage>
</organism>
<evidence type="ECO:0000256" key="1">
    <source>
        <dbReference type="SAM" id="MobiDB-lite"/>
    </source>
</evidence>
<feature type="region of interest" description="Disordered" evidence="1">
    <location>
        <begin position="1"/>
        <end position="24"/>
    </location>
</feature>
<protein>
    <submittedName>
        <fullName evidence="2">Uncharacterized protein</fullName>
    </submittedName>
</protein>
<dbReference type="AlphaFoldDB" id="A0A8H4SRN1"/>
<reference evidence="2" key="1">
    <citation type="journal article" date="2020" name="BMC Genomics">
        <title>Correction to: Identification and distribution of gene clusters required for synthesis of sphingolipid metabolism inhibitors in diverse species of the filamentous fungus Fusarium.</title>
        <authorList>
            <person name="Kim H.S."/>
            <person name="Lohmar J.M."/>
            <person name="Busman M."/>
            <person name="Brown D.W."/>
            <person name="Naumann T.A."/>
            <person name="Divon H.H."/>
            <person name="Lysoe E."/>
            <person name="Uhlig S."/>
            <person name="Proctor R.H."/>
        </authorList>
    </citation>
    <scope>NUCLEOTIDE SEQUENCE</scope>
    <source>
        <strain evidence="2">NRRL 45417</strain>
    </source>
</reference>
<comment type="caution">
    <text evidence="2">The sequence shown here is derived from an EMBL/GenBank/DDBJ whole genome shotgun (WGS) entry which is preliminary data.</text>
</comment>
<reference evidence="2" key="2">
    <citation type="submission" date="2020-05" db="EMBL/GenBank/DDBJ databases">
        <authorList>
            <person name="Kim H.-S."/>
            <person name="Proctor R.H."/>
            <person name="Brown D.W."/>
        </authorList>
    </citation>
    <scope>NUCLEOTIDE SEQUENCE</scope>
    <source>
        <strain evidence="2">NRRL 45417</strain>
    </source>
</reference>
<evidence type="ECO:0000313" key="3">
    <source>
        <dbReference type="Proteomes" id="UP000604273"/>
    </source>
</evidence>
<proteinExistence type="predicted"/>
<evidence type="ECO:0000313" key="2">
    <source>
        <dbReference type="EMBL" id="KAF4944277.1"/>
    </source>
</evidence>